<evidence type="ECO:0000256" key="5">
    <source>
        <dbReference type="ARBA" id="ARBA00022573"/>
    </source>
</evidence>
<dbReference type="Pfam" id="PF01923">
    <property type="entry name" value="Cob_adeno_trans"/>
    <property type="match status" value="1"/>
</dbReference>
<dbReference type="EMBL" id="CP132508">
    <property type="protein sequence ID" value="WPD19177.1"/>
    <property type="molecule type" value="Genomic_DNA"/>
</dbReference>
<keyword evidence="7 14" id="KW-0547">Nucleotide-binding</keyword>
<evidence type="ECO:0000256" key="2">
    <source>
        <dbReference type="ARBA" id="ARBA00007487"/>
    </source>
</evidence>
<dbReference type="InterPro" id="IPR016030">
    <property type="entry name" value="CblAdoTrfase-like"/>
</dbReference>
<comment type="pathway">
    <text evidence="1 14">Cofactor biosynthesis; adenosylcobalamin biosynthesis; adenosylcobalamin from cob(II)yrinate a,c-diamide: step 2/7.</text>
</comment>
<dbReference type="GO" id="GO:0008817">
    <property type="term" value="F:corrinoid adenosyltransferase activity"/>
    <property type="evidence" value="ECO:0007669"/>
    <property type="project" value="UniProtKB-EC"/>
</dbReference>
<keyword evidence="8 14" id="KW-0067">ATP-binding</keyword>
<organism evidence="16 17">
    <name type="scientific">Thermaerobacter composti</name>
    <dbReference type="NCBI Taxonomy" id="554949"/>
    <lineage>
        <taxon>Bacteria</taxon>
        <taxon>Bacillati</taxon>
        <taxon>Bacillota</taxon>
        <taxon>Clostridia</taxon>
        <taxon>Eubacteriales</taxon>
        <taxon>Clostridiales Family XVII. Incertae Sedis</taxon>
        <taxon>Thermaerobacter</taxon>
    </lineage>
</organism>
<evidence type="ECO:0000256" key="14">
    <source>
        <dbReference type="RuleBase" id="RU366026"/>
    </source>
</evidence>
<sequence length="197" mass="20992">MRIYTRTGDGGETGLLGGVRVPKAHPRVEAYGAVDELNALLGLVAAHLGGAEPAPLLQELQRDCFLLGADLATPPGDARRRGAGLPQVPAQRVAELEAHIDRYDAQLPPLRQFILPGGTVPAALLHVARTVARRAERRVAALAAQEPVNPVVLQYLNRLSDLLFVLARWVNHRAGVADAPWGREGWRGPAAGPDEGG</sequence>
<name>A0ABZ0QRI3_9FIRM</name>
<evidence type="ECO:0000256" key="6">
    <source>
        <dbReference type="ARBA" id="ARBA00022679"/>
    </source>
</evidence>
<evidence type="ECO:0000256" key="11">
    <source>
        <dbReference type="ARBA" id="ARBA00033354"/>
    </source>
</evidence>
<keyword evidence="6 14" id="KW-0808">Transferase</keyword>
<evidence type="ECO:0000256" key="12">
    <source>
        <dbReference type="ARBA" id="ARBA00048555"/>
    </source>
</evidence>
<evidence type="ECO:0000256" key="4">
    <source>
        <dbReference type="ARBA" id="ARBA00020963"/>
    </source>
</evidence>
<evidence type="ECO:0000256" key="3">
    <source>
        <dbReference type="ARBA" id="ARBA00012454"/>
    </source>
</evidence>
<dbReference type="InterPro" id="IPR036451">
    <property type="entry name" value="CblAdoTrfase-like_sf"/>
</dbReference>
<gene>
    <name evidence="16" type="ORF">Q5761_00405</name>
</gene>
<keyword evidence="17" id="KW-1185">Reference proteome</keyword>
<evidence type="ECO:0000256" key="8">
    <source>
        <dbReference type="ARBA" id="ARBA00022840"/>
    </source>
</evidence>
<evidence type="ECO:0000256" key="13">
    <source>
        <dbReference type="ARBA" id="ARBA00048692"/>
    </source>
</evidence>
<dbReference type="NCBIfam" id="TIGR00636">
    <property type="entry name" value="PduO_Nterm"/>
    <property type="match status" value="1"/>
</dbReference>
<comment type="similarity">
    <text evidence="2 14">Belongs to the Cob(I)alamin adenosyltransferase family.</text>
</comment>
<evidence type="ECO:0000256" key="9">
    <source>
        <dbReference type="ARBA" id="ARBA00031529"/>
    </source>
</evidence>
<accession>A0ABZ0QRI3</accession>
<proteinExistence type="inferred from homology"/>
<protein>
    <recommendedName>
        <fullName evidence="4 14">Corrinoid adenosyltransferase</fullName>
        <ecNumber evidence="3 14">2.5.1.17</ecNumber>
    </recommendedName>
    <alternativeName>
        <fullName evidence="9 14">Cob(II)alamin adenosyltransferase</fullName>
    </alternativeName>
    <alternativeName>
        <fullName evidence="11 14">Cob(II)yrinic acid a,c-diamide adenosyltransferase</fullName>
    </alternativeName>
    <alternativeName>
        <fullName evidence="10 14">Cobinamide/cobalamin adenosyltransferase</fullName>
    </alternativeName>
</protein>
<comment type="catalytic activity">
    <reaction evidence="12 14">
        <text>2 cob(II)yrinate a,c diamide + reduced [electron-transfer flavoprotein] + 2 ATP = 2 adenosylcob(III)yrinate a,c-diamide + 2 triphosphate + oxidized [electron-transfer flavoprotein] + 3 H(+)</text>
        <dbReference type="Rhea" id="RHEA:11528"/>
        <dbReference type="Rhea" id="RHEA-COMP:10685"/>
        <dbReference type="Rhea" id="RHEA-COMP:10686"/>
        <dbReference type="ChEBI" id="CHEBI:15378"/>
        <dbReference type="ChEBI" id="CHEBI:18036"/>
        <dbReference type="ChEBI" id="CHEBI:30616"/>
        <dbReference type="ChEBI" id="CHEBI:57692"/>
        <dbReference type="ChEBI" id="CHEBI:58307"/>
        <dbReference type="ChEBI" id="CHEBI:58503"/>
        <dbReference type="ChEBI" id="CHEBI:58537"/>
        <dbReference type="EC" id="2.5.1.17"/>
    </reaction>
</comment>
<dbReference type="Proteomes" id="UP001304683">
    <property type="component" value="Chromosome"/>
</dbReference>
<evidence type="ECO:0000313" key="17">
    <source>
        <dbReference type="Proteomes" id="UP001304683"/>
    </source>
</evidence>
<dbReference type="RefSeq" id="WP_318750774.1">
    <property type="nucleotide sequence ID" value="NZ_CP132508.1"/>
</dbReference>
<evidence type="ECO:0000256" key="10">
    <source>
        <dbReference type="ARBA" id="ARBA00033334"/>
    </source>
</evidence>
<feature type="domain" description="Cobalamin adenosyltransferase-like" evidence="15">
    <location>
        <begin position="3"/>
        <end position="170"/>
    </location>
</feature>
<dbReference type="SUPFAM" id="SSF89028">
    <property type="entry name" value="Cobalamin adenosyltransferase-like"/>
    <property type="match status" value="1"/>
</dbReference>
<evidence type="ECO:0000256" key="1">
    <source>
        <dbReference type="ARBA" id="ARBA00005121"/>
    </source>
</evidence>
<evidence type="ECO:0000259" key="15">
    <source>
        <dbReference type="Pfam" id="PF01923"/>
    </source>
</evidence>
<dbReference type="PANTHER" id="PTHR12213:SF0">
    <property type="entry name" value="CORRINOID ADENOSYLTRANSFERASE MMAB"/>
    <property type="match status" value="1"/>
</dbReference>
<reference evidence="16 17" key="1">
    <citation type="submission" date="2023-08" db="EMBL/GenBank/DDBJ databases">
        <title>Genome sequence of Thermaerobacter compostii strain Ins1, a spore-forming filamentous bacterium isolated from a deep geothermal reservoir.</title>
        <authorList>
            <person name="Bregnard D."/>
            <person name="Gonzalez D."/>
            <person name="Junier P."/>
        </authorList>
    </citation>
    <scope>NUCLEOTIDE SEQUENCE [LARGE SCALE GENOMIC DNA]</scope>
    <source>
        <strain evidence="16 17">Ins1</strain>
    </source>
</reference>
<keyword evidence="5 14" id="KW-0169">Cobalamin biosynthesis</keyword>
<dbReference type="Gene3D" id="1.20.1200.10">
    <property type="entry name" value="Cobalamin adenosyltransferase-like"/>
    <property type="match status" value="1"/>
</dbReference>
<comment type="catalytic activity">
    <reaction evidence="13 14">
        <text>2 cob(II)alamin + reduced [electron-transfer flavoprotein] + 2 ATP = 2 adenosylcob(III)alamin + 2 triphosphate + oxidized [electron-transfer flavoprotein] + 3 H(+)</text>
        <dbReference type="Rhea" id="RHEA:28671"/>
        <dbReference type="Rhea" id="RHEA-COMP:10685"/>
        <dbReference type="Rhea" id="RHEA-COMP:10686"/>
        <dbReference type="ChEBI" id="CHEBI:15378"/>
        <dbReference type="ChEBI" id="CHEBI:16304"/>
        <dbReference type="ChEBI" id="CHEBI:18036"/>
        <dbReference type="ChEBI" id="CHEBI:18408"/>
        <dbReference type="ChEBI" id="CHEBI:30616"/>
        <dbReference type="ChEBI" id="CHEBI:57692"/>
        <dbReference type="ChEBI" id="CHEBI:58307"/>
        <dbReference type="EC" id="2.5.1.17"/>
    </reaction>
</comment>
<dbReference type="PANTHER" id="PTHR12213">
    <property type="entry name" value="CORRINOID ADENOSYLTRANSFERASE"/>
    <property type="match status" value="1"/>
</dbReference>
<dbReference type="InterPro" id="IPR029499">
    <property type="entry name" value="PduO-typ"/>
</dbReference>
<dbReference type="EC" id="2.5.1.17" evidence="3 14"/>
<evidence type="ECO:0000313" key="16">
    <source>
        <dbReference type="EMBL" id="WPD19177.1"/>
    </source>
</evidence>
<evidence type="ECO:0000256" key="7">
    <source>
        <dbReference type="ARBA" id="ARBA00022741"/>
    </source>
</evidence>